<name>A0A286H079_9PROT</name>
<reference evidence="4 5" key="1">
    <citation type="submission" date="2017-09" db="EMBL/GenBank/DDBJ databases">
        <authorList>
            <person name="Ehlers B."/>
            <person name="Leendertz F.H."/>
        </authorList>
    </citation>
    <scope>NUCLEOTIDE SEQUENCE [LARGE SCALE GENOMIC DNA]</scope>
    <source>
        <strain evidence="4 5">USBA 140</strain>
    </source>
</reference>
<dbReference type="EMBL" id="OCNJ01000016">
    <property type="protein sequence ID" value="SOE01151.1"/>
    <property type="molecule type" value="Genomic_DNA"/>
</dbReference>
<feature type="transmembrane region" description="Helical" evidence="3">
    <location>
        <begin position="84"/>
        <end position="105"/>
    </location>
</feature>
<accession>A0A286H079</accession>
<evidence type="ECO:0000256" key="3">
    <source>
        <dbReference type="SAM" id="Phobius"/>
    </source>
</evidence>
<evidence type="ECO:0000313" key="4">
    <source>
        <dbReference type="EMBL" id="SOE01151.1"/>
    </source>
</evidence>
<dbReference type="Proteomes" id="UP000219621">
    <property type="component" value="Unassembled WGS sequence"/>
</dbReference>
<evidence type="ECO:0000313" key="5">
    <source>
        <dbReference type="Proteomes" id="UP000219621"/>
    </source>
</evidence>
<keyword evidence="5" id="KW-1185">Reference proteome</keyword>
<feature type="coiled-coil region" evidence="1">
    <location>
        <begin position="145"/>
        <end position="183"/>
    </location>
</feature>
<evidence type="ECO:0000256" key="2">
    <source>
        <dbReference type="SAM" id="MobiDB-lite"/>
    </source>
</evidence>
<keyword evidence="3" id="KW-0812">Transmembrane</keyword>
<sequence length="185" mass="20028">MAGKGAKGRAGGAGKAPRPPGAPTPDERAEVVVTKLERFIREKRSASAGVSFKSWQAMAKQEIADAVRAVEGEQAKDSRVLDRLVLLGGAALSTIGVWGTALAIGQAPDRVWAAVAIMAAGFVLLWIMGALFVRSPLGRFRDERRQAALRRMDDLHRQVRRLENELKARAKGLQKELDAHDLDPS</sequence>
<keyword evidence="3" id="KW-1133">Transmembrane helix</keyword>
<dbReference type="RefSeq" id="WP_097281528.1">
    <property type="nucleotide sequence ID" value="NZ_OCNJ01000016.1"/>
</dbReference>
<gene>
    <name evidence="4" type="ORF">SAMN05421508_11644</name>
</gene>
<proteinExistence type="predicted"/>
<protein>
    <recommendedName>
        <fullName evidence="6">Holin-X, holin superfamily III</fullName>
    </recommendedName>
</protein>
<dbReference type="AlphaFoldDB" id="A0A286H079"/>
<dbReference type="OrthoDB" id="8445274at2"/>
<feature type="transmembrane region" description="Helical" evidence="3">
    <location>
        <begin position="111"/>
        <end position="133"/>
    </location>
</feature>
<keyword evidence="1" id="KW-0175">Coiled coil</keyword>
<evidence type="ECO:0000256" key="1">
    <source>
        <dbReference type="SAM" id="Coils"/>
    </source>
</evidence>
<organism evidence="4 5">
    <name type="scientific">Caenispirillum bisanense</name>
    <dbReference type="NCBI Taxonomy" id="414052"/>
    <lineage>
        <taxon>Bacteria</taxon>
        <taxon>Pseudomonadati</taxon>
        <taxon>Pseudomonadota</taxon>
        <taxon>Alphaproteobacteria</taxon>
        <taxon>Rhodospirillales</taxon>
        <taxon>Novispirillaceae</taxon>
        <taxon>Caenispirillum</taxon>
    </lineage>
</organism>
<feature type="region of interest" description="Disordered" evidence="2">
    <location>
        <begin position="1"/>
        <end position="28"/>
    </location>
</feature>
<evidence type="ECO:0008006" key="6">
    <source>
        <dbReference type="Google" id="ProtNLM"/>
    </source>
</evidence>
<keyword evidence="3" id="KW-0472">Membrane</keyword>